<accession>A0ACD4XYZ2</accession>
<keyword evidence="2" id="KW-1185">Reference proteome</keyword>
<evidence type="ECO:0000313" key="1">
    <source>
        <dbReference type="EMBL" id="WQD74504.1"/>
    </source>
</evidence>
<sequence length="172" mass="18599">MTTSSNLKYFRNVAVALGVAITLSGCAGQGDQLGDFMGDPLGSLTGGGGAKYTPAFVKANLIKGKTTIAEVRQKFGAPYEVHRSLEGNGEAEDWSYKKGEEGMNAMLKMYRKYAPTQNSLDSYNQEAKVGKAYDVMDDVGTVTGTKTTEKKSSYDFLRVRFVNGVVNSYTLS</sequence>
<protein>
    <submittedName>
        <fullName evidence="1">Uncharacterized protein</fullName>
    </submittedName>
</protein>
<evidence type="ECO:0000313" key="2">
    <source>
        <dbReference type="Proteomes" id="UP001325023"/>
    </source>
</evidence>
<proteinExistence type="predicted"/>
<reference evidence="1" key="1">
    <citation type="submission" date="2023-12" db="EMBL/GenBank/DDBJ databases">
        <title>Genome sequencing and assembly of bacterial species from a model synthetic community.</title>
        <authorList>
            <person name="Hogle S.L."/>
        </authorList>
    </citation>
    <scope>NUCLEOTIDE SEQUENCE</scope>
    <source>
        <strain evidence="1">SBW25</strain>
    </source>
</reference>
<gene>
    <name evidence="1" type="ORF">U0037_11300</name>
</gene>
<name>A0ACD4XYZ2_PSEFL</name>
<organism evidence="1 2">
    <name type="scientific">Pseudomonas fluorescens</name>
    <dbReference type="NCBI Taxonomy" id="294"/>
    <lineage>
        <taxon>Bacteria</taxon>
        <taxon>Pseudomonadati</taxon>
        <taxon>Pseudomonadota</taxon>
        <taxon>Gammaproteobacteria</taxon>
        <taxon>Pseudomonadales</taxon>
        <taxon>Pseudomonadaceae</taxon>
        <taxon>Pseudomonas</taxon>
    </lineage>
</organism>
<dbReference type="EMBL" id="CP140009">
    <property type="protein sequence ID" value="WQD74504.1"/>
    <property type="molecule type" value="Genomic_DNA"/>
</dbReference>
<dbReference type="Proteomes" id="UP001325023">
    <property type="component" value="Chromosome"/>
</dbReference>